<feature type="domain" description="YhaN AAA" evidence="3">
    <location>
        <begin position="1"/>
        <end position="201"/>
    </location>
</feature>
<evidence type="ECO:0000259" key="3">
    <source>
        <dbReference type="Pfam" id="PF13514"/>
    </source>
</evidence>
<evidence type="ECO:0000256" key="1">
    <source>
        <dbReference type="SAM" id="Coils"/>
    </source>
</evidence>
<keyword evidence="2" id="KW-1133">Transmembrane helix</keyword>
<evidence type="ECO:0000313" key="4">
    <source>
        <dbReference type="EMBL" id="OTN75138.1"/>
    </source>
</evidence>
<evidence type="ECO:0000313" key="5">
    <source>
        <dbReference type="Proteomes" id="UP000195043"/>
    </source>
</evidence>
<accession>A0A242A273</accession>
<feature type="coiled-coil region" evidence="1">
    <location>
        <begin position="182"/>
        <end position="240"/>
    </location>
</feature>
<dbReference type="SUPFAM" id="SSF52540">
    <property type="entry name" value="P-loop containing nucleoside triphosphate hydrolases"/>
    <property type="match status" value="1"/>
</dbReference>
<organism evidence="4 5">
    <name type="scientific">Candidatus Enterococcus testudinis</name>
    <dbReference type="NCBI Taxonomy" id="1834191"/>
    <lineage>
        <taxon>Bacteria</taxon>
        <taxon>Bacillati</taxon>
        <taxon>Bacillota</taxon>
        <taxon>Bacilli</taxon>
        <taxon>Lactobacillales</taxon>
        <taxon>Enterococcaceae</taxon>
        <taxon>Enterococcus</taxon>
    </lineage>
</organism>
<keyword evidence="1" id="KW-0175">Coiled coil</keyword>
<proteinExistence type="predicted"/>
<dbReference type="Proteomes" id="UP000195043">
    <property type="component" value="Unassembled WGS sequence"/>
</dbReference>
<dbReference type="AlphaFoldDB" id="A0A242A273"/>
<evidence type="ECO:0000256" key="2">
    <source>
        <dbReference type="SAM" id="Phobius"/>
    </source>
</evidence>
<dbReference type="EMBL" id="NGKU01000001">
    <property type="protein sequence ID" value="OTN75138.1"/>
    <property type="molecule type" value="Genomic_DNA"/>
</dbReference>
<dbReference type="PANTHER" id="PTHR41259">
    <property type="entry name" value="DOUBLE-STRAND BREAK REPAIR RAD50 ATPASE, PUTATIVE-RELATED"/>
    <property type="match status" value="1"/>
</dbReference>
<dbReference type="Pfam" id="PF13514">
    <property type="entry name" value="AAA_27"/>
    <property type="match status" value="1"/>
</dbReference>
<keyword evidence="2" id="KW-0472">Membrane</keyword>
<sequence length="898" mass="103002">MIILKAEITGFGKYHEQQFHFDRHNQLLFGQNEMGKSTLYQFIAAMLFGFPKKTAKKKDYTPRNGAAYGGKLWIEIEPYGEVIVERYRQVDRGRAKVHVNGQITNEDWLATHIQPLNQALFADVFTFQQEQLNQIDKLGEEALHQSLISLGISGSQNMLQQVARFESDNQQVYKPRGQKLPLNQALKQLGKLQQQIADKESEEAHLQQQYQKIAQIQSDIGSLQARNQSLNEAYQENQQRISHWALYEEWQQIPDRPVADPQQAQAIKTFYQTYQQLTEELRKKEAELDQLEQGQASDKYFFYLDHEQPINHLLQQQVEIVRISDRQTAAEAKRAQAIQQLNQLVTKRQWRSESPPFLTPPIREALQRLDHLKVRDNEIKRRQQWLAEKAQPLEATVSRLEQQHPTLAGGQKKRNGSWLLPAAGLVLVILGFVLGFLLGPWRWAVSGVGLIVIIGSFILNQKSSTNPQQVKEEWQAALLQLDLIEEEQAELQEEAQQQQQSIDRKQQGLLPFFGQLPSEEWADYLDAYEADVAAYQHYLQEEAEASQAAQAASAALAPFEALFQPYLDWLPLHNKAITDKLAILADFAKEMQTIKLSRLQQPSTLLAQQLARLRKERADMVIGAKELLQQQGLDQPAEISLWLKQWESAQRTQQRAAELQAMLTPIFPEKVDEATLRQEKDRLRASQAQVQEAIRVQTEDRQKLELEVAASQKNGTLNQLYQEESELRAAIQDLAVAWGSRQLAAAILRDITTELSEQQLPQLLNAASTYFAQLTNGHYQQILFEQGMLIVANQSETFSIIDLSTGTKDQLIMAIRFGYLSLQKEQPISPLIIDDGWLHYDSVRKESLVRLLADFGERYQVICLSSDQEMVSYYQKYQQPVYDLSKGCENLVDRQIVE</sequence>
<protein>
    <recommendedName>
        <fullName evidence="3">YhaN AAA domain-containing protein</fullName>
    </recommendedName>
</protein>
<dbReference type="PANTHER" id="PTHR41259:SF1">
    <property type="entry name" value="DOUBLE-STRAND BREAK REPAIR RAD50 ATPASE, PUTATIVE-RELATED"/>
    <property type="match status" value="1"/>
</dbReference>
<dbReference type="InterPro" id="IPR027417">
    <property type="entry name" value="P-loop_NTPase"/>
</dbReference>
<comment type="caution">
    <text evidence="4">The sequence shown here is derived from an EMBL/GenBank/DDBJ whole genome shotgun (WGS) entry which is preliminary data.</text>
</comment>
<keyword evidence="2" id="KW-0812">Transmembrane</keyword>
<dbReference type="OrthoDB" id="9764467at2"/>
<dbReference type="STRING" id="1834191.A5886_000208"/>
<name>A0A242A273_9ENTE</name>
<gene>
    <name evidence="4" type="ORF">A5886_000208</name>
</gene>
<feature type="coiled-coil region" evidence="1">
    <location>
        <begin position="474"/>
        <end position="508"/>
    </location>
</feature>
<reference evidence="4 5" key="1">
    <citation type="submission" date="2017-05" db="EMBL/GenBank/DDBJ databases">
        <title>The Genome Sequence of Enterococcus sp. 8G7_MSG3316.</title>
        <authorList>
            <consortium name="The Broad Institute Genomics Platform"/>
            <consortium name="The Broad Institute Genomic Center for Infectious Diseases"/>
            <person name="Earl A."/>
            <person name="Manson A."/>
            <person name="Schwartman J."/>
            <person name="Gilmore M."/>
            <person name="Abouelleil A."/>
            <person name="Cao P."/>
            <person name="Chapman S."/>
            <person name="Cusick C."/>
            <person name="Shea T."/>
            <person name="Young S."/>
            <person name="Neafsey D."/>
            <person name="Nusbaum C."/>
            <person name="Birren B."/>
        </authorList>
    </citation>
    <scope>NUCLEOTIDE SEQUENCE [LARGE SCALE GENOMIC DNA]</scope>
    <source>
        <strain evidence="4 5">8G7_MSG3316</strain>
    </source>
</reference>
<feature type="transmembrane region" description="Helical" evidence="2">
    <location>
        <begin position="418"/>
        <end position="437"/>
    </location>
</feature>
<keyword evidence="5" id="KW-1185">Reference proteome</keyword>
<feature type="coiled-coil region" evidence="1">
    <location>
        <begin position="267"/>
        <end position="294"/>
    </location>
</feature>
<feature type="transmembrane region" description="Helical" evidence="2">
    <location>
        <begin position="443"/>
        <end position="459"/>
    </location>
</feature>
<dbReference type="RefSeq" id="WP_086273234.1">
    <property type="nucleotide sequence ID" value="NZ_NGKU01000001.1"/>
</dbReference>
<feature type="coiled-coil region" evidence="1">
    <location>
        <begin position="676"/>
        <end position="714"/>
    </location>
</feature>
<dbReference type="Gene3D" id="3.40.50.300">
    <property type="entry name" value="P-loop containing nucleotide triphosphate hydrolases"/>
    <property type="match status" value="2"/>
</dbReference>
<dbReference type="InterPro" id="IPR038734">
    <property type="entry name" value="YhaN_AAA"/>
</dbReference>